<evidence type="ECO:0000313" key="1">
    <source>
        <dbReference type="EMBL" id="GAI49260.1"/>
    </source>
</evidence>
<organism evidence="1">
    <name type="scientific">marine sediment metagenome</name>
    <dbReference type="NCBI Taxonomy" id="412755"/>
    <lineage>
        <taxon>unclassified sequences</taxon>
        <taxon>metagenomes</taxon>
        <taxon>ecological metagenomes</taxon>
    </lineage>
</organism>
<sequence>MEEKKKAPEEKQLIKIEEMSLEETQLAEQLYNSAGLDPVVDAGLKDYDKRLQQENKLISKVLGPRGSDIRGYGEAVARRVAFAVYALLNKAVWRQSRGL</sequence>
<dbReference type="AlphaFoldDB" id="X1QE12"/>
<name>X1QE12_9ZZZZ</name>
<accession>X1QE12</accession>
<proteinExistence type="predicted"/>
<protein>
    <submittedName>
        <fullName evidence="1">Uncharacterized protein</fullName>
    </submittedName>
</protein>
<reference evidence="1" key="1">
    <citation type="journal article" date="2014" name="Front. Microbiol.">
        <title>High frequency of phylogenetically diverse reductive dehalogenase-homologous genes in deep subseafloor sedimentary metagenomes.</title>
        <authorList>
            <person name="Kawai M."/>
            <person name="Futagami T."/>
            <person name="Toyoda A."/>
            <person name="Takaki Y."/>
            <person name="Nishi S."/>
            <person name="Hori S."/>
            <person name="Arai W."/>
            <person name="Tsubouchi T."/>
            <person name="Morono Y."/>
            <person name="Uchiyama I."/>
            <person name="Ito T."/>
            <person name="Fujiyama A."/>
            <person name="Inagaki F."/>
            <person name="Takami H."/>
        </authorList>
    </citation>
    <scope>NUCLEOTIDE SEQUENCE</scope>
    <source>
        <strain evidence="1">Expedition CK06-06</strain>
    </source>
</reference>
<gene>
    <name evidence="1" type="ORF">S06H3_56001</name>
</gene>
<comment type="caution">
    <text evidence="1">The sequence shown here is derived from an EMBL/GenBank/DDBJ whole genome shotgun (WGS) entry which is preliminary data.</text>
</comment>
<dbReference type="EMBL" id="BARV01035979">
    <property type="protein sequence ID" value="GAI49260.1"/>
    <property type="molecule type" value="Genomic_DNA"/>
</dbReference>